<feature type="compositionally biased region" description="Low complexity" evidence="1">
    <location>
        <begin position="233"/>
        <end position="255"/>
    </location>
</feature>
<feature type="region of interest" description="Disordered" evidence="1">
    <location>
        <begin position="380"/>
        <end position="399"/>
    </location>
</feature>
<dbReference type="OrthoDB" id="2668627at2759"/>
<dbReference type="Proteomes" id="UP000054485">
    <property type="component" value="Unassembled WGS sequence"/>
</dbReference>
<evidence type="ECO:0000313" key="3">
    <source>
        <dbReference type="Proteomes" id="UP000054485"/>
    </source>
</evidence>
<dbReference type="EMBL" id="KN835145">
    <property type="protein sequence ID" value="KIK47589.1"/>
    <property type="molecule type" value="Genomic_DNA"/>
</dbReference>
<reference evidence="3" key="2">
    <citation type="submission" date="2015-01" db="EMBL/GenBank/DDBJ databases">
        <title>Evolutionary Origins and Diversification of the Mycorrhizal Mutualists.</title>
        <authorList>
            <consortium name="DOE Joint Genome Institute"/>
            <consortium name="Mycorrhizal Genomics Consortium"/>
            <person name="Kohler A."/>
            <person name="Kuo A."/>
            <person name="Nagy L.G."/>
            <person name="Floudas D."/>
            <person name="Copeland A."/>
            <person name="Barry K.W."/>
            <person name="Cichocki N."/>
            <person name="Veneault-Fourrey C."/>
            <person name="LaButti K."/>
            <person name="Lindquist E.A."/>
            <person name="Lipzen A."/>
            <person name="Lundell T."/>
            <person name="Morin E."/>
            <person name="Murat C."/>
            <person name="Riley R."/>
            <person name="Ohm R."/>
            <person name="Sun H."/>
            <person name="Tunlid A."/>
            <person name="Henrissat B."/>
            <person name="Grigoriev I.V."/>
            <person name="Hibbett D.S."/>
            <person name="Martin F."/>
        </authorList>
    </citation>
    <scope>NUCLEOTIDE SEQUENCE [LARGE SCALE GENOMIC DNA]</scope>
    <source>
        <strain evidence="3">UH-Slu-Lm8-n1</strain>
    </source>
</reference>
<protein>
    <submittedName>
        <fullName evidence="2">Uncharacterized protein</fullName>
    </submittedName>
</protein>
<dbReference type="HOGENOM" id="CLU_602835_0_0_1"/>
<evidence type="ECO:0000256" key="1">
    <source>
        <dbReference type="SAM" id="MobiDB-lite"/>
    </source>
</evidence>
<accession>A0A0D0BCT3</accession>
<feature type="region of interest" description="Disordered" evidence="1">
    <location>
        <begin position="202"/>
        <end position="255"/>
    </location>
</feature>
<evidence type="ECO:0000313" key="2">
    <source>
        <dbReference type="EMBL" id="KIK47589.1"/>
    </source>
</evidence>
<keyword evidence="3" id="KW-1185">Reference proteome</keyword>
<feature type="compositionally biased region" description="Low complexity" evidence="1">
    <location>
        <begin position="90"/>
        <end position="113"/>
    </location>
</feature>
<feature type="compositionally biased region" description="Acidic residues" evidence="1">
    <location>
        <begin position="125"/>
        <end position="140"/>
    </location>
</feature>
<feature type="region of interest" description="Disordered" evidence="1">
    <location>
        <begin position="90"/>
        <end position="140"/>
    </location>
</feature>
<proteinExistence type="predicted"/>
<dbReference type="InParanoid" id="A0A0D0BCT3"/>
<name>A0A0D0BCT3_9AGAM</name>
<sequence>MQPYIYCYPQLQSPPTYIMSPYIHSHSPDSVYSSDSLYSPREHYQPKYESSATVPRFNSWSAYSHISSLLRAPHHVPSINPKVTILTTQPSMSSDISTPSSASTQSLQTPSSPFVHEYPDTREDMDFDESDSEDEDADSDIEDMDGIEEETMPFYGVTMPQVMKSTSALEGALGDGSRSSGPWWPQPSSSYILSDRRMSVSAPGYPISSHRQIPSHVQRRQDSDMYSPRPHNDSSPASPSYPHHSSSYTHDSSSSMTTLFAPTSALYQNSPSSSLADAIPPGLTFGATRNSSTRLPILQPQPIRPIPPIPLDELASSAAEVDMSVFPDEDIRRSRERSLSPLPLLCQPVSDAVRYQLSANPRNAQGDGELYDHQITAEPSPRASIQPHHFSPAYPRNCSGAAHTPMCTCRRDRKMSRR</sequence>
<gene>
    <name evidence="2" type="ORF">CY34DRAFT_208972</name>
</gene>
<dbReference type="AlphaFoldDB" id="A0A0D0BCT3"/>
<reference evidence="2 3" key="1">
    <citation type="submission" date="2014-04" db="EMBL/GenBank/DDBJ databases">
        <authorList>
            <consortium name="DOE Joint Genome Institute"/>
            <person name="Kuo A."/>
            <person name="Ruytinx J."/>
            <person name="Rineau F."/>
            <person name="Colpaert J."/>
            <person name="Kohler A."/>
            <person name="Nagy L.G."/>
            <person name="Floudas D."/>
            <person name="Copeland A."/>
            <person name="Barry K.W."/>
            <person name="Cichocki N."/>
            <person name="Veneault-Fourrey C."/>
            <person name="LaButti K."/>
            <person name="Lindquist E.A."/>
            <person name="Lipzen A."/>
            <person name="Lundell T."/>
            <person name="Morin E."/>
            <person name="Murat C."/>
            <person name="Sun H."/>
            <person name="Tunlid A."/>
            <person name="Henrissat B."/>
            <person name="Grigoriev I.V."/>
            <person name="Hibbett D.S."/>
            <person name="Martin F."/>
            <person name="Nordberg H.P."/>
            <person name="Cantor M.N."/>
            <person name="Hua S.X."/>
        </authorList>
    </citation>
    <scope>NUCLEOTIDE SEQUENCE [LARGE SCALE GENOMIC DNA]</scope>
    <source>
        <strain evidence="2 3">UH-Slu-Lm8-n1</strain>
    </source>
</reference>
<organism evidence="2 3">
    <name type="scientific">Suillus luteus UH-Slu-Lm8-n1</name>
    <dbReference type="NCBI Taxonomy" id="930992"/>
    <lineage>
        <taxon>Eukaryota</taxon>
        <taxon>Fungi</taxon>
        <taxon>Dikarya</taxon>
        <taxon>Basidiomycota</taxon>
        <taxon>Agaricomycotina</taxon>
        <taxon>Agaricomycetes</taxon>
        <taxon>Agaricomycetidae</taxon>
        <taxon>Boletales</taxon>
        <taxon>Suillineae</taxon>
        <taxon>Suillaceae</taxon>
        <taxon>Suillus</taxon>
    </lineage>
</organism>